<dbReference type="InterPro" id="IPR036812">
    <property type="entry name" value="NAD(P)_OxRdtase_dom_sf"/>
</dbReference>
<evidence type="ECO:0000313" key="4">
    <source>
        <dbReference type="EMBL" id="CAB4750343.1"/>
    </source>
</evidence>
<dbReference type="EMBL" id="CAEZYF010000041">
    <property type="protein sequence ID" value="CAB4750343.1"/>
    <property type="molecule type" value="Genomic_DNA"/>
</dbReference>
<proteinExistence type="predicted"/>
<evidence type="ECO:0000313" key="7">
    <source>
        <dbReference type="EMBL" id="CAB4969979.1"/>
    </source>
</evidence>
<reference evidence="7" key="1">
    <citation type="submission" date="2020-05" db="EMBL/GenBank/DDBJ databases">
        <authorList>
            <person name="Chiriac C."/>
            <person name="Salcher M."/>
            <person name="Ghai R."/>
            <person name="Kavagutti S V."/>
        </authorList>
    </citation>
    <scope>NUCLEOTIDE SEQUENCE</scope>
</reference>
<dbReference type="EMBL" id="CAESGF010000037">
    <property type="protein sequence ID" value="CAB4365597.1"/>
    <property type="molecule type" value="Genomic_DNA"/>
</dbReference>
<dbReference type="GO" id="GO:0016491">
    <property type="term" value="F:oxidoreductase activity"/>
    <property type="evidence" value="ECO:0007669"/>
    <property type="project" value="UniProtKB-KW"/>
</dbReference>
<evidence type="ECO:0000313" key="6">
    <source>
        <dbReference type="EMBL" id="CAB4960997.1"/>
    </source>
</evidence>
<dbReference type="EMBL" id="CAFBIY010000032">
    <property type="protein sequence ID" value="CAB4848948.1"/>
    <property type="molecule type" value="Genomic_DNA"/>
</dbReference>
<dbReference type="EMBL" id="CAFBOL010000001">
    <property type="protein sequence ID" value="CAB4969979.1"/>
    <property type="molecule type" value="Genomic_DNA"/>
</dbReference>
<dbReference type="Gene3D" id="3.20.20.100">
    <property type="entry name" value="NADP-dependent oxidoreductase domain"/>
    <property type="match status" value="1"/>
</dbReference>
<name>A0A6J7LVK6_9ZZZZ</name>
<sequence>MGATGADRQPSREAAIALIRRAVELGVEFIDTADVYGSGESERLIAEALHPYSANLLIATKGGFVPGEYLPNGLLPIDCRPERLRRMCDESLRRLKVERIDLYQLHTPDPAVPFEESIGALVELREAGKIDQIGLCNVGRGQLAAARAIAPIASLQNRYNLSDRMSDKVLEICAAEGITFLPWGPLSTGDGTAVATVAAQIGATAQQVALAWSLQRSPAMLPIPGTSSIAHLEQNMAALHITLTTDQIAALDNNEETTS</sequence>
<organism evidence="7">
    <name type="scientific">freshwater metagenome</name>
    <dbReference type="NCBI Taxonomy" id="449393"/>
    <lineage>
        <taxon>unclassified sequences</taxon>
        <taxon>metagenomes</taxon>
        <taxon>ecological metagenomes</taxon>
    </lineage>
</organism>
<dbReference type="AlphaFoldDB" id="A0A6J7LVK6"/>
<dbReference type="GO" id="GO:0005737">
    <property type="term" value="C:cytoplasm"/>
    <property type="evidence" value="ECO:0007669"/>
    <property type="project" value="TreeGrafter"/>
</dbReference>
<evidence type="ECO:0000313" key="5">
    <source>
        <dbReference type="EMBL" id="CAB4848948.1"/>
    </source>
</evidence>
<feature type="domain" description="NADP-dependent oxidoreductase" evidence="2">
    <location>
        <begin position="194"/>
        <end position="253"/>
    </location>
</feature>
<dbReference type="EMBL" id="CAFBMT010000050">
    <property type="protein sequence ID" value="CAB4960997.1"/>
    <property type="molecule type" value="Genomic_DNA"/>
</dbReference>
<evidence type="ECO:0000256" key="1">
    <source>
        <dbReference type="ARBA" id="ARBA00023002"/>
    </source>
</evidence>
<dbReference type="SUPFAM" id="SSF51430">
    <property type="entry name" value="NAD(P)-linked oxidoreductase"/>
    <property type="match status" value="1"/>
</dbReference>
<accession>A0A6J7LVK6</accession>
<gene>
    <name evidence="4" type="ORF">UFOPK2656_03505</name>
    <name evidence="5" type="ORF">UFOPK3267_00823</name>
    <name evidence="6" type="ORF">UFOPK3651_03514</name>
    <name evidence="7" type="ORF">UFOPK3931_00016</name>
    <name evidence="3" type="ORF">UFOPK4189_03339</name>
</gene>
<keyword evidence="1" id="KW-0560">Oxidoreductase</keyword>
<evidence type="ECO:0000313" key="3">
    <source>
        <dbReference type="EMBL" id="CAB4365597.1"/>
    </source>
</evidence>
<dbReference type="PANTHER" id="PTHR43625">
    <property type="entry name" value="AFLATOXIN B1 ALDEHYDE REDUCTASE"/>
    <property type="match status" value="1"/>
</dbReference>
<evidence type="ECO:0000259" key="2">
    <source>
        <dbReference type="Pfam" id="PF00248"/>
    </source>
</evidence>
<dbReference type="InterPro" id="IPR023210">
    <property type="entry name" value="NADP_OxRdtase_dom"/>
</dbReference>
<protein>
    <submittedName>
        <fullName evidence="7">Unannotated protein</fullName>
    </submittedName>
</protein>
<dbReference type="InterPro" id="IPR020471">
    <property type="entry name" value="AKR"/>
</dbReference>
<dbReference type="PANTHER" id="PTHR43625:SF40">
    <property type="entry name" value="ALDO-KETO REDUCTASE YAKC [NADP(+)]"/>
    <property type="match status" value="1"/>
</dbReference>
<dbReference type="CDD" id="cd19088">
    <property type="entry name" value="AKR_AKR13B1"/>
    <property type="match status" value="1"/>
</dbReference>
<feature type="domain" description="NADP-dependent oxidoreductase" evidence="2">
    <location>
        <begin position="4"/>
        <end position="189"/>
    </location>
</feature>
<dbReference type="Pfam" id="PF00248">
    <property type="entry name" value="Aldo_ket_red"/>
    <property type="match status" value="2"/>
</dbReference>
<dbReference type="InterPro" id="IPR050791">
    <property type="entry name" value="Aldo-Keto_reductase"/>
</dbReference>
<dbReference type="PRINTS" id="PR00069">
    <property type="entry name" value="ALDKETRDTASE"/>
</dbReference>